<evidence type="ECO:0000256" key="1">
    <source>
        <dbReference type="ARBA" id="ARBA00010164"/>
    </source>
</evidence>
<dbReference type="Gene3D" id="1.10.1070.20">
    <property type="match status" value="1"/>
</dbReference>
<dbReference type="RefSeq" id="WP_378561550.1">
    <property type="nucleotide sequence ID" value="NZ_JBHSDL010000014.1"/>
</dbReference>
<evidence type="ECO:0000256" key="3">
    <source>
        <dbReference type="ARBA" id="ARBA00022777"/>
    </source>
</evidence>
<feature type="domain" description="HipA-like C-terminal" evidence="4">
    <location>
        <begin position="144"/>
        <end position="367"/>
    </location>
</feature>
<reference evidence="7" key="1">
    <citation type="journal article" date="2019" name="Int. J. Syst. Evol. Microbiol.">
        <title>The Global Catalogue of Microorganisms (GCM) 10K type strain sequencing project: providing services to taxonomists for standard genome sequencing and annotation.</title>
        <authorList>
            <consortium name="The Broad Institute Genomics Platform"/>
            <consortium name="The Broad Institute Genome Sequencing Center for Infectious Disease"/>
            <person name="Wu L."/>
            <person name="Ma J."/>
        </authorList>
    </citation>
    <scope>NUCLEOTIDE SEQUENCE [LARGE SCALE GENOMIC DNA]</scope>
    <source>
        <strain evidence="7">IBRC-M 10490</strain>
    </source>
</reference>
<dbReference type="PANTHER" id="PTHR37419:SF1">
    <property type="entry name" value="SERINE_THREONINE-PROTEIN KINASE TOXIN HIPA"/>
    <property type="match status" value="1"/>
</dbReference>
<dbReference type="NCBIfam" id="TIGR03071">
    <property type="entry name" value="couple_hipA"/>
    <property type="match status" value="1"/>
</dbReference>
<dbReference type="EMBL" id="JBHSDL010000014">
    <property type="protein sequence ID" value="MFC4375218.1"/>
    <property type="molecule type" value="Genomic_DNA"/>
</dbReference>
<dbReference type="InterPro" id="IPR017508">
    <property type="entry name" value="HipA_N1"/>
</dbReference>
<dbReference type="InterPro" id="IPR052028">
    <property type="entry name" value="HipA_Ser/Thr_kinase"/>
</dbReference>
<evidence type="ECO:0000313" key="6">
    <source>
        <dbReference type="EMBL" id="MFC4375218.1"/>
    </source>
</evidence>
<keyword evidence="7" id="KW-1185">Reference proteome</keyword>
<keyword evidence="3" id="KW-0418">Kinase</keyword>
<dbReference type="PANTHER" id="PTHR37419">
    <property type="entry name" value="SERINE/THREONINE-PROTEIN KINASE TOXIN HIPA"/>
    <property type="match status" value="1"/>
</dbReference>
<dbReference type="InterPro" id="IPR012893">
    <property type="entry name" value="HipA-like_C"/>
</dbReference>
<sequence>MTRVLHAWLAGHFAGSFTAERSGLIRFDYSDSAPSTPISLSLPRGGGATRRAAVNFLDNLLPDNASARHRMASVYGLGSIDTFDLLAEAGGDVAGGLVLSARDEPPTIGPLVLDPATDADVAGRIDAVKRSPDQWVDASTPARFSLAGTQGKFALADIGGEWYWSNATVPSTHIVKPARPGLAGLEDVEAMALTLAAQVGVGAPSARVVQVLDQTAYLVERFDRVRSGQIAGRLHAEDIAQAMGRSPDEKYGVSALQVLRLLREQVDDQIAYDFVGQLAFNTFVGNADAHAKNYSLLLRHDNIALAPMYDVVPVGLYPEFDQKLAMRIGGARYAAEVTPAHWRKLARTSGLAEDRVAEMVATLALSLRDAVDMLSVGSVVDEVSRSRDLVYANTKSIADS</sequence>
<name>A0ABV8VIM6_9NOCA</name>
<evidence type="ECO:0000259" key="5">
    <source>
        <dbReference type="Pfam" id="PF13657"/>
    </source>
</evidence>
<evidence type="ECO:0000256" key="2">
    <source>
        <dbReference type="ARBA" id="ARBA00022679"/>
    </source>
</evidence>
<dbReference type="Pfam" id="PF07804">
    <property type="entry name" value="HipA_C"/>
    <property type="match status" value="1"/>
</dbReference>
<dbReference type="Pfam" id="PF13657">
    <property type="entry name" value="Couple_hipA"/>
    <property type="match status" value="1"/>
</dbReference>
<proteinExistence type="inferred from homology"/>
<evidence type="ECO:0000259" key="4">
    <source>
        <dbReference type="Pfam" id="PF07804"/>
    </source>
</evidence>
<evidence type="ECO:0000313" key="7">
    <source>
        <dbReference type="Proteomes" id="UP001595844"/>
    </source>
</evidence>
<protein>
    <submittedName>
        <fullName evidence="6">HipA domain-containing protein</fullName>
    </submittedName>
</protein>
<comment type="caution">
    <text evidence="6">The sequence shown here is derived from an EMBL/GenBank/DDBJ whole genome shotgun (WGS) entry which is preliminary data.</text>
</comment>
<gene>
    <name evidence="6" type="ORF">ACFO5K_14050</name>
</gene>
<organism evidence="6 7">
    <name type="scientific">Nocardia halotolerans</name>
    <dbReference type="NCBI Taxonomy" id="1755878"/>
    <lineage>
        <taxon>Bacteria</taxon>
        <taxon>Bacillati</taxon>
        <taxon>Actinomycetota</taxon>
        <taxon>Actinomycetes</taxon>
        <taxon>Mycobacteriales</taxon>
        <taxon>Nocardiaceae</taxon>
        <taxon>Nocardia</taxon>
    </lineage>
</organism>
<comment type="similarity">
    <text evidence="1">Belongs to the HipA Ser/Thr kinase family.</text>
</comment>
<accession>A0ABV8VIM6</accession>
<feature type="domain" description="HipA N-terminal subdomain 1" evidence="5">
    <location>
        <begin position="5"/>
        <end position="98"/>
    </location>
</feature>
<keyword evidence="2" id="KW-0808">Transferase</keyword>
<dbReference type="Proteomes" id="UP001595844">
    <property type="component" value="Unassembled WGS sequence"/>
</dbReference>